<evidence type="ECO:0000313" key="2">
    <source>
        <dbReference type="EMBL" id="CAF1085504.1"/>
    </source>
</evidence>
<evidence type="ECO:0000313" key="3">
    <source>
        <dbReference type="EMBL" id="CAF1175358.1"/>
    </source>
</evidence>
<dbReference type="Proteomes" id="UP000663832">
    <property type="component" value="Unassembled WGS sequence"/>
</dbReference>
<feature type="transmembrane region" description="Helical" evidence="1">
    <location>
        <begin position="119"/>
        <end position="143"/>
    </location>
</feature>
<sequence length="160" mass="17518">MAPVMIPVNQSTAINIEVRDTDGDTIRCRWAMNSSTVNECGEACAPVSLAKNTTIYPNCTIIITGESIDDWYAVTVIVEDFIDSFSNTPLSSVPIQFLVHVVVPSTNLSQTTPSETINWPIFGTVTSLALLTILALSCCSMWYSSSSNQQQTKMHRIVSH</sequence>
<name>A0A814N174_9BILA</name>
<accession>A0A814N174</accession>
<keyword evidence="1" id="KW-1133">Transmembrane helix</keyword>
<organism evidence="2 5">
    <name type="scientific">Adineta steineri</name>
    <dbReference type="NCBI Taxonomy" id="433720"/>
    <lineage>
        <taxon>Eukaryota</taxon>
        <taxon>Metazoa</taxon>
        <taxon>Spiralia</taxon>
        <taxon>Gnathifera</taxon>
        <taxon>Rotifera</taxon>
        <taxon>Eurotatoria</taxon>
        <taxon>Bdelloidea</taxon>
        <taxon>Adinetida</taxon>
        <taxon>Adinetidae</taxon>
        <taxon>Adineta</taxon>
    </lineage>
</organism>
<evidence type="ECO:0000313" key="5">
    <source>
        <dbReference type="Proteomes" id="UP000663877"/>
    </source>
</evidence>
<keyword evidence="1" id="KW-0472">Membrane</keyword>
<proteinExistence type="predicted"/>
<reference evidence="2" key="1">
    <citation type="submission" date="2021-02" db="EMBL/GenBank/DDBJ databases">
        <authorList>
            <person name="Nowell W R."/>
        </authorList>
    </citation>
    <scope>NUCLEOTIDE SEQUENCE</scope>
</reference>
<evidence type="ECO:0000313" key="4">
    <source>
        <dbReference type="Proteomes" id="UP000663832"/>
    </source>
</evidence>
<gene>
    <name evidence="2" type="ORF">BJG266_LOCUS20506</name>
    <name evidence="3" type="ORF">QVE165_LOCUS24362</name>
</gene>
<protein>
    <submittedName>
        <fullName evidence="2">Uncharacterized protein</fullName>
    </submittedName>
</protein>
<dbReference type="OrthoDB" id="10063988at2759"/>
<dbReference type="Proteomes" id="UP000663877">
    <property type="component" value="Unassembled WGS sequence"/>
</dbReference>
<comment type="caution">
    <text evidence="2">The sequence shown here is derived from an EMBL/GenBank/DDBJ whole genome shotgun (WGS) entry which is preliminary data.</text>
</comment>
<keyword evidence="4" id="KW-1185">Reference proteome</keyword>
<dbReference type="EMBL" id="CAJNOI010000116">
    <property type="protein sequence ID" value="CAF1085504.1"/>
    <property type="molecule type" value="Genomic_DNA"/>
</dbReference>
<evidence type="ECO:0000256" key="1">
    <source>
        <dbReference type="SAM" id="Phobius"/>
    </source>
</evidence>
<dbReference type="AlphaFoldDB" id="A0A814N174"/>
<dbReference type="EMBL" id="CAJNOM010000170">
    <property type="protein sequence ID" value="CAF1175358.1"/>
    <property type="molecule type" value="Genomic_DNA"/>
</dbReference>
<keyword evidence="1" id="KW-0812">Transmembrane</keyword>